<proteinExistence type="predicted"/>
<name>A0A9D1J9A8_9FIRM</name>
<dbReference type="Proteomes" id="UP000823913">
    <property type="component" value="Unassembled WGS sequence"/>
</dbReference>
<comment type="caution">
    <text evidence="2">The sequence shown here is derived from an EMBL/GenBank/DDBJ whole genome shotgun (WGS) entry which is preliminary data.</text>
</comment>
<feature type="transmembrane region" description="Helical" evidence="1">
    <location>
        <begin position="21"/>
        <end position="44"/>
    </location>
</feature>
<evidence type="ECO:0000313" key="3">
    <source>
        <dbReference type="Proteomes" id="UP000823913"/>
    </source>
</evidence>
<reference evidence="2" key="2">
    <citation type="journal article" date="2021" name="PeerJ">
        <title>Extensive microbial diversity within the chicken gut microbiome revealed by metagenomics and culture.</title>
        <authorList>
            <person name="Gilroy R."/>
            <person name="Ravi A."/>
            <person name="Getino M."/>
            <person name="Pursley I."/>
            <person name="Horton D.L."/>
            <person name="Alikhan N.F."/>
            <person name="Baker D."/>
            <person name="Gharbi K."/>
            <person name="Hall N."/>
            <person name="Watson M."/>
            <person name="Adriaenssens E.M."/>
            <person name="Foster-Nyarko E."/>
            <person name="Jarju S."/>
            <person name="Secka A."/>
            <person name="Antonio M."/>
            <person name="Oren A."/>
            <person name="Chaudhuri R.R."/>
            <person name="La Ragione R."/>
            <person name="Hildebrand F."/>
            <person name="Pallen M.J."/>
        </authorList>
    </citation>
    <scope>NUCLEOTIDE SEQUENCE</scope>
    <source>
        <strain evidence="2">ChiW16-3235</strain>
    </source>
</reference>
<keyword evidence="1" id="KW-1133">Transmembrane helix</keyword>
<organism evidence="2 3">
    <name type="scientific">Candidatus Coproplasma avicola</name>
    <dbReference type="NCBI Taxonomy" id="2840744"/>
    <lineage>
        <taxon>Bacteria</taxon>
        <taxon>Bacillati</taxon>
        <taxon>Bacillota</taxon>
        <taxon>Clostridia</taxon>
        <taxon>Eubacteriales</taxon>
        <taxon>Candidatus Coproplasma</taxon>
    </lineage>
</organism>
<evidence type="ECO:0000256" key="1">
    <source>
        <dbReference type="SAM" id="Phobius"/>
    </source>
</evidence>
<evidence type="ECO:0000313" key="2">
    <source>
        <dbReference type="EMBL" id="HIR67519.1"/>
    </source>
</evidence>
<dbReference type="AlphaFoldDB" id="A0A9D1J9A8"/>
<reference evidence="2" key="1">
    <citation type="submission" date="2020-10" db="EMBL/GenBank/DDBJ databases">
        <authorList>
            <person name="Gilroy R."/>
        </authorList>
    </citation>
    <scope>NUCLEOTIDE SEQUENCE</scope>
    <source>
        <strain evidence="2">ChiW16-3235</strain>
    </source>
</reference>
<keyword evidence="1" id="KW-0472">Membrane</keyword>
<dbReference type="EMBL" id="DVHK01000115">
    <property type="protein sequence ID" value="HIR67519.1"/>
    <property type="molecule type" value="Genomic_DNA"/>
</dbReference>
<sequence>MSKTATKTRKSGKFLTGLIAFLLGFLFAIIVEVGVIVGAGFYIANSNIDDVFGMFGQQNDDGKGNQLIDTTGDIKTVMDLINEITAISTNWNDMAIGEIISLSPALEAALQDLYADAQNYGIYVDHDELMSQTVDSLAEYFSQTVLMSIRPYELITSFGKDGQSSIFEENAFLQTILLGSEASTVSNGSDEYIVYYDEYVLTDEGYARYEMDGQLSGDYPSGLDPEAWLQPTKGMVDGDYIYRQYFYYDASADRYTVTTEQEDGTFAYNAPDAANQYPEEYGSAPVRYTGNYITDEDGQLEYLTDSEGNSLAVTIGTFYDSTIASRTFYYVDAAELFGDMLAEDSQILNEMFDGVTLGDIIDERIDVDANVDGLEVSTVLNVAPDNRTLVYIAYGLTNVTAAPAGSDYAYIGTYTYTDEQGILRAGQAQVYVTEGIVDRVVGEDGEEIASSKVGDIGGLIEDIQVSAVIDISVDNEIMAYIGYGLTDIVENDGVYTATYHAEDGSIQPCTITVGENGIITGVELADGQIVPASTVDMLNDRVSKMTSTLTIGEITSYEGGNKILDLIKDSTIDGIADTVDDLTVQNVYSDAIYGIGEGEEEWTAATEDNFDSAYLYYTKTAEGDYVLVNSDNDDVSDDGRLESFDGGEYYTRGAAVGVWKLLLYTDGQEISYKLNDLDAMVEAAVNNIGTATMNDLYEAGVLNNAPSENKVPVAVYEDGMQPGDEETIVEIGGIEYVMRPIAHCSVNDLLYAVDVMAGLLPQGN</sequence>
<gene>
    <name evidence="2" type="ORF">IAB94_05690</name>
</gene>
<protein>
    <submittedName>
        <fullName evidence="2">Uncharacterized protein</fullName>
    </submittedName>
</protein>
<accession>A0A9D1J9A8</accession>
<keyword evidence="1" id="KW-0812">Transmembrane</keyword>